<dbReference type="CDD" id="cd03811">
    <property type="entry name" value="GT4_GT28_WabH-like"/>
    <property type="match status" value="1"/>
</dbReference>
<dbReference type="Pfam" id="PF13439">
    <property type="entry name" value="Glyco_transf_4"/>
    <property type="match status" value="1"/>
</dbReference>
<feature type="domain" description="Glycosyltransferase subfamily 4-like N-terminal" evidence="2">
    <location>
        <begin position="13"/>
        <end position="174"/>
    </location>
</feature>
<name>A0A5R9G7J9_9BACL</name>
<evidence type="ECO:0000259" key="2">
    <source>
        <dbReference type="Pfam" id="PF13439"/>
    </source>
</evidence>
<keyword evidence="3" id="KW-0808">Transferase</keyword>
<keyword evidence="4" id="KW-1185">Reference proteome</keyword>
<dbReference type="EMBL" id="VCIW01000021">
    <property type="protein sequence ID" value="TLS49408.1"/>
    <property type="molecule type" value="Genomic_DNA"/>
</dbReference>
<dbReference type="SUPFAM" id="SSF53756">
    <property type="entry name" value="UDP-Glycosyltransferase/glycogen phosphorylase"/>
    <property type="match status" value="1"/>
</dbReference>
<organism evidence="3 4">
    <name type="scientific">Paenibacillus antri</name>
    <dbReference type="NCBI Taxonomy" id="2582848"/>
    <lineage>
        <taxon>Bacteria</taxon>
        <taxon>Bacillati</taxon>
        <taxon>Bacillota</taxon>
        <taxon>Bacilli</taxon>
        <taxon>Bacillales</taxon>
        <taxon>Paenibacillaceae</taxon>
        <taxon>Paenibacillus</taxon>
    </lineage>
</organism>
<reference evidence="3 4" key="1">
    <citation type="submission" date="2019-05" db="EMBL/GenBank/DDBJ databases">
        <authorList>
            <person name="Narsing Rao M.P."/>
            <person name="Li W.J."/>
        </authorList>
    </citation>
    <scope>NUCLEOTIDE SEQUENCE [LARGE SCALE GENOMIC DNA]</scope>
    <source>
        <strain evidence="3 4">SYSU_K30003</strain>
    </source>
</reference>
<evidence type="ECO:0000313" key="3">
    <source>
        <dbReference type="EMBL" id="TLS49408.1"/>
    </source>
</evidence>
<protein>
    <submittedName>
        <fullName evidence="3">Glycosyltransferase</fullName>
    </submittedName>
</protein>
<evidence type="ECO:0000313" key="4">
    <source>
        <dbReference type="Proteomes" id="UP000309676"/>
    </source>
</evidence>
<dbReference type="Pfam" id="PF00534">
    <property type="entry name" value="Glycos_transf_1"/>
    <property type="match status" value="1"/>
</dbReference>
<gene>
    <name evidence="3" type="ORF">FE782_25150</name>
</gene>
<dbReference type="Gene3D" id="3.40.50.2000">
    <property type="entry name" value="Glycogen Phosphorylase B"/>
    <property type="match status" value="2"/>
</dbReference>
<feature type="domain" description="Glycosyl transferase family 1" evidence="1">
    <location>
        <begin position="189"/>
        <end position="341"/>
    </location>
</feature>
<dbReference type="GO" id="GO:0016757">
    <property type="term" value="F:glycosyltransferase activity"/>
    <property type="evidence" value="ECO:0007669"/>
    <property type="project" value="InterPro"/>
</dbReference>
<evidence type="ECO:0000259" key="1">
    <source>
        <dbReference type="Pfam" id="PF00534"/>
    </source>
</evidence>
<dbReference type="RefSeq" id="WP_138197125.1">
    <property type="nucleotide sequence ID" value="NZ_VCIW01000021.1"/>
</dbReference>
<dbReference type="Proteomes" id="UP000309676">
    <property type="component" value="Unassembled WGS sequence"/>
</dbReference>
<sequence>MKRLLFVAKCESIGGLEKTLSAYTGMLNTGEYEITVMTGQYNPSLRDMLPKEVNYKALFRRRFKGLDRILMHAPRSLLHRWYIRERYDVEISFQEGYPTKIVSGANSRTKKLIWFHNDPAYHDFNLSFIPDKAKLRETIRTYDALVAVSESIKKAYAAYMQLPDMTVIYNPIDVPFLIDCSKQNVEEDLKEGIFRLCCVGRLSEEKQYDMLVDCVVDLLREGENVELLIIGEGSLYDDLKRKIDNSNVQDAIKLLGFKSNPYPYVAKSSLLVCCSRTESFGLVVAEALALGVPVVATRCGGPEEILGQGEYGLLTDNNKTSLLAGLKRMIRDPELYATYRKSCAEAVKKFEKQKILREIENLF</sequence>
<dbReference type="AlphaFoldDB" id="A0A5R9G7J9"/>
<dbReference type="InterPro" id="IPR001296">
    <property type="entry name" value="Glyco_trans_1"/>
</dbReference>
<dbReference type="OrthoDB" id="9787617at2"/>
<comment type="caution">
    <text evidence="3">The sequence shown here is derived from an EMBL/GenBank/DDBJ whole genome shotgun (WGS) entry which is preliminary data.</text>
</comment>
<dbReference type="PANTHER" id="PTHR12526">
    <property type="entry name" value="GLYCOSYLTRANSFERASE"/>
    <property type="match status" value="1"/>
</dbReference>
<accession>A0A5R9G7J9</accession>
<dbReference type="PANTHER" id="PTHR12526:SF630">
    <property type="entry name" value="GLYCOSYLTRANSFERASE"/>
    <property type="match status" value="1"/>
</dbReference>
<dbReference type="InterPro" id="IPR028098">
    <property type="entry name" value="Glyco_trans_4-like_N"/>
</dbReference>
<proteinExistence type="predicted"/>